<dbReference type="NCBIfam" id="TIGR03083">
    <property type="entry name" value="maleylpyruvate isomerase family mycothiol-dependent enzyme"/>
    <property type="match status" value="1"/>
</dbReference>
<dbReference type="PANTHER" id="PTHR40758">
    <property type="entry name" value="CONSERVED PROTEIN"/>
    <property type="match status" value="1"/>
</dbReference>
<dbReference type="AlphaFoldDB" id="A0A4R5A634"/>
<dbReference type="InterPro" id="IPR034660">
    <property type="entry name" value="DinB/YfiT-like"/>
</dbReference>
<organism evidence="3 4">
    <name type="scientific">Actinomadura rubrisoli</name>
    <dbReference type="NCBI Taxonomy" id="2530368"/>
    <lineage>
        <taxon>Bacteria</taxon>
        <taxon>Bacillati</taxon>
        <taxon>Actinomycetota</taxon>
        <taxon>Actinomycetes</taxon>
        <taxon>Streptosporangiales</taxon>
        <taxon>Thermomonosporaceae</taxon>
        <taxon>Actinomadura</taxon>
    </lineage>
</organism>
<feature type="domain" description="MDMPI C-terminal" evidence="1">
    <location>
        <begin position="149"/>
        <end position="251"/>
    </location>
</feature>
<dbReference type="Pfam" id="PF07398">
    <property type="entry name" value="MDMPI_C"/>
    <property type="match status" value="1"/>
</dbReference>
<dbReference type="InterPro" id="IPR017517">
    <property type="entry name" value="Maleyloyr_isom"/>
</dbReference>
<comment type="caution">
    <text evidence="3">The sequence shown here is derived from an EMBL/GenBank/DDBJ whole genome shotgun (WGS) entry which is preliminary data.</text>
</comment>
<dbReference type="Proteomes" id="UP000294513">
    <property type="component" value="Unassembled WGS sequence"/>
</dbReference>
<protein>
    <submittedName>
        <fullName evidence="3">Maleylpyruvate isomerase family mycothiol-dependent enzyme</fullName>
    </submittedName>
</protein>
<sequence length="260" mass="28789">MTERSWDHRRYCAAAEAEIAAFADGAREADLDAPVPTCPDWSIAELLRHLGGVHRWGAATVRVGAPRRLSLREIGVSFPTVAGDHLPWFTEGGERLLAILRDADPDAPVWTWGKDQRVRFWSRRMLQETAVHRCDLDIALGRDPEVPAETAADGVDELLGNLESAAVFAPKVENLRGDGETLAFDARDIGARWLFRLLPDHFEWTRHDAPAGGQDADAVVSGGVSDLFLFLWGRRKLGDPHLEFSGDDDLLVHWAENSAI</sequence>
<dbReference type="InterPro" id="IPR024344">
    <property type="entry name" value="MDMPI_metal-binding"/>
</dbReference>
<evidence type="ECO:0000259" key="2">
    <source>
        <dbReference type="Pfam" id="PF11716"/>
    </source>
</evidence>
<dbReference type="SUPFAM" id="SSF109854">
    <property type="entry name" value="DinB/YfiT-like putative metalloenzymes"/>
    <property type="match status" value="1"/>
</dbReference>
<dbReference type="GO" id="GO:0005886">
    <property type="term" value="C:plasma membrane"/>
    <property type="evidence" value="ECO:0007669"/>
    <property type="project" value="TreeGrafter"/>
</dbReference>
<dbReference type="GO" id="GO:0016853">
    <property type="term" value="F:isomerase activity"/>
    <property type="evidence" value="ECO:0007669"/>
    <property type="project" value="UniProtKB-KW"/>
</dbReference>
<dbReference type="Pfam" id="PF11716">
    <property type="entry name" value="MDMPI_N"/>
    <property type="match status" value="1"/>
</dbReference>
<keyword evidence="4" id="KW-1185">Reference proteome</keyword>
<accession>A0A4R5A634</accession>
<reference evidence="3 4" key="1">
    <citation type="submission" date="2019-03" db="EMBL/GenBank/DDBJ databases">
        <title>Draft genome sequences of novel Actinobacteria.</title>
        <authorList>
            <person name="Sahin N."/>
            <person name="Ay H."/>
            <person name="Saygin H."/>
        </authorList>
    </citation>
    <scope>NUCLEOTIDE SEQUENCE [LARGE SCALE GENOMIC DNA]</scope>
    <source>
        <strain evidence="3 4">H3C3</strain>
    </source>
</reference>
<dbReference type="InterPro" id="IPR010872">
    <property type="entry name" value="MDMPI_C-term_domain"/>
</dbReference>
<name>A0A4R5A634_9ACTN</name>
<evidence type="ECO:0000313" key="4">
    <source>
        <dbReference type="Proteomes" id="UP000294513"/>
    </source>
</evidence>
<dbReference type="Gene3D" id="1.20.120.450">
    <property type="entry name" value="dinb family like domain"/>
    <property type="match status" value="1"/>
</dbReference>
<dbReference type="OrthoDB" id="3671213at2"/>
<gene>
    <name evidence="3" type="ORF">E1298_39340</name>
</gene>
<evidence type="ECO:0000259" key="1">
    <source>
        <dbReference type="Pfam" id="PF07398"/>
    </source>
</evidence>
<dbReference type="GO" id="GO:0046872">
    <property type="term" value="F:metal ion binding"/>
    <property type="evidence" value="ECO:0007669"/>
    <property type="project" value="InterPro"/>
</dbReference>
<keyword evidence="3" id="KW-0670">Pyruvate</keyword>
<dbReference type="PANTHER" id="PTHR40758:SF1">
    <property type="entry name" value="CONSERVED PROTEIN"/>
    <property type="match status" value="1"/>
</dbReference>
<dbReference type="EMBL" id="SMKU01000359">
    <property type="protein sequence ID" value="TDD67473.1"/>
    <property type="molecule type" value="Genomic_DNA"/>
</dbReference>
<proteinExistence type="predicted"/>
<evidence type="ECO:0000313" key="3">
    <source>
        <dbReference type="EMBL" id="TDD67473.1"/>
    </source>
</evidence>
<feature type="domain" description="Mycothiol-dependent maleylpyruvate isomerase metal-binding" evidence="2">
    <location>
        <begin position="13"/>
        <end position="136"/>
    </location>
</feature>
<keyword evidence="3" id="KW-0413">Isomerase</keyword>
<dbReference type="RefSeq" id="WP_131902471.1">
    <property type="nucleotide sequence ID" value="NZ_SMKU01000359.1"/>
</dbReference>